<dbReference type="AlphaFoldDB" id="A0A1F7RXP0"/>
<dbReference type="EMBL" id="MGDD01000133">
    <property type="protein sequence ID" value="OGL46335.1"/>
    <property type="molecule type" value="Genomic_DNA"/>
</dbReference>
<proteinExistence type="predicted"/>
<feature type="domain" description="SLBB" evidence="1">
    <location>
        <begin position="24"/>
        <end position="67"/>
    </location>
</feature>
<evidence type="ECO:0000259" key="1">
    <source>
        <dbReference type="Pfam" id="PF22461"/>
    </source>
</evidence>
<dbReference type="PANTHER" id="PTHR33619:SF3">
    <property type="entry name" value="POLYSACCHARIDE EXPORT PROTEIN GFCE-RELATED"/>
    <property type="match status" value="1"/>
</dbReference>
<sequence length="68" mass="7404">MENDLTEYLINPVVQVSIVSISSQKVYILGEVKSQGVFSINAPMKVIEVISLAGGFSFGAKTENVFCY</sequence>
<dbReference type="GO" id="GO:0015159">
    <property type="term" value="F:polysaccharide transmembrane transporter activity"/>
    <property type="evidence" value="ECO:0007669"/>
    <property type="project" value="InterPro"/>
</dbReference>
<comment type="caution">
    <text evidence="2">The sequence shown here is derived from an EMBL/GenBank/DDBJ whole genome shotgun (WGS) entry which is preliminary data.</text>
</comment>
<dbReference type="InterPro" id="IPR049712">
    <property type="entry name" value="Poly_export"/>
</dbReference>
<evidence type="ECO:0000313" key="3">
    <source>
        <dbReference type="Proteomes" id="UP000179266"/>
    </source>
</evidence>
<dbReference type="Pfam" id="PF22461">
    <property type="entry name" value="SLBB_2"/>
    <property type="match status" value="1"/>
</dbReference>
<reference evidence="2 3" key="1">
    <citation type="journal article" date="2016" name="Nat. Commun.">
        <title>Thousands of microbial genomes shed light on interconnected biogeochemical processes in an aquifer system.</title>
        <authorList>
            <person name="Anantharaman K."/>
            <person name="Brown C.T."/>
            <person name="Hug L.A."/>
            <person name="Sharon I."/>
            <person name="Castelle C.J."/>
            <person name="Probst A.J."/>
            <person name="Thomas B.C."/>
            <person name="Singh A."/>
            <person name="Wilkins M.J."/>
            <person name="Karaoz U."/>
            <person name="Brodie E.L."/>
            <person name="Williams K.H."/>
            <person name="Hubbard S.S."/>
            <person name="Banfield J.F."/>
        </authorList>
    </citation>
    <scope>NUCLEOTIDE SEQUENCE [LARGE SCALE GENOMIC DNA]</scope>
</reference>
<dbReference type="Proteomes" id="UP000179266">
    <property type="component" value="Unassembled WGS sequence"/>
</dbReference>
<name>A0A1F7RXP0_9BACT</name>
<evidence type="ECO:0000313" key="2">
    <source>
        <dbReference type="EMBL" id="OGL46335.1"/>
    </source>
</evidence>
<dbReference type="Gene3D" id="3.10.560.10">
    <property type="entry name" value="Outer membrane lipoprotein wza domain like"/>
    <property type="match status" value="1"/>
</dbReference>
<gene>
    <name evidence="2" type="ORF">A2161_20735</name>
</gene>
<dbReference type="InterPro" id="IPR054765">
    <property type="entry name" value="SLBB_dom"/>
</dbReference>
<dbReference type="PANTHER" id="PTHR33619">
    <property type="entry name" value="POLYSACCHARIDE EXPORT PROTEIN GFCE-RELATED"/>
    <property type="match status" value="1"/>
</dbReference>
<protein>
    <recommendedName>
        <fullName evidence="1">SLBB domain-containing protein</fullName>
    </recommendedName>
</protein>
<organism evidence="2 3">
    <name type="scientific">Candidatus Schekmanbacteria bacterium RBG_13_48_7</name>
    <dbReference type="NCBI Taxonomy" id="1817878"/>
    <lineage>
        <taxon>Bacteria</taxon>
        <taxon>Candidatus Schekmaniibacteriota</taxon>
    </lineage>
</organism>
<accession>A0A1F7RXP0</accession>